<dbReference type="GO" id="GO:0007029">
    <property type="term" value="P:endoplasmic reticulum organization"/>
    <property type="evidence" value="ECO:0000318"/>
    <property type="project" value="GO_Central"/>
</dbReference>
<comment type="similarity">
    <text evidence="4">Belongs to the TRAFAC class dynamin-like GTPase superfamily. GB1/RHD3 GTPase family.</text>
</comment>
<evidence type="ECO:0000259" key="6">
    <source>
        <dbReference type="PROSITE" id="PS51715"/>
    </source>
</evidence>
<dbReference type="AlphaFoldDB" id="T1G195"/>
<evidence type="ECO:0000256" key="1">
    <source>
        <dbReference type="ARBA" id="ARBA00022741"/>
    </source>
</evidence>
<dbReference type="InterPro" id="IPR015894">
    <property type="entry name" value="Guanylate-bd_N"/>
</dbReference>
<feature type="domain" description="GB1/RHD3-type G" evidence="6">
    <location>
        <begin position="35"/>
        <end position="287"/>
    </location>
</feature>
<keyword evidence="3" id="KW-0342">GTP-binding</keyword>
<dbReference type="PANTHER" id="PTHR10751">
    <property type="entry name" value="GUANYLATE BINDING PROTEIN"/>
    <property type="match status" value="1"/>
</dbReference>
<keyword evidence="5" id="KW-0472">Membrane</keyword>
<dbReference type="Pfam" id="PF02263">
    <property type="entry name" value="GBP"/>
    <property type="match status" value="1"/>
</dbReference>
<evidence type="ECO:0000256" key="3">
    <source>
        <dbReference type="ARBA" id="ARBA00023134"/>
    </source>
</evidence>
<dbReference type="STRING" id="6412.T1G195"/>
<dbReference type="GO" id="GO:0005525">
    <property type="term" value="F:GTP binding"/>
    <property type="evidence" value="ECO:0000318"/>
    <property type="project" value="GO_Central"/>
</dbReference>
<dbReference type="KEGG" id="hro:HELRODRAFT_73066"/>
<dbReference type="HOGENOM" id="CLU_021447_2_0_1"/>
<dbReference type="InterPro" id="IPR030386">
    <property type="entry name" value="G_GB1_RHD3_dom"/>
</dbReference>
<dbReference type="SUPFAM" id="SSF52540">
    <property type="entry name" value="P-loop containing nucleoside triphosphate hydrolases"/>
    <property type="match status" value="1"/>
</dbReference>
<reference evidence="7" key="3">
    <citation type="submission" date="2015-06" db="UniProtKB">
        <authorList>
            <consortium name="EnsemblMetazoa"/>
        </authorList>
    </citation>
    <scope>IDENTIFICATION</scope>
</reference>
<evidence type="ECO:0000313" key="8">
    <source>
        <dbReference type="Proteomes" id="UP000015101"/>
    </source>
</evidence>
<proteinExistence type="inferred from homology"/>
<name>T1G195_HELRO</name>
<keyword evidence="8" id="KW-1185">Reference proteome</keyword>
<keyword evidence="5" id="KW-0812">Transmembrane</keyword>
<dbReference type="EnsemblMetazoa" id="HelroT73066">
    <property type="protein sequence ID" value="HelroP73066"/>
    <property type="gene ID" value="HelroG73066"/>
</dbReference>
<dbReference type="InterPro" id="IPR027417">
    <property type="entry name" value="P-loop_NTPase"/>
</dbReference>
<dbReference type="GO" id="GO:0051260">
    <property type="term" value="P:protein homooligomerization"/>
    <property type="evidence" value="ECO:0000318"/>
    <property type="project" value="GO_Central"/>
</dbReference>
<feature type="transmembrane region" description="Helical" evidence="5">
    <location>
        <begin position="452"/>
        <end position="472"/>
    </location>
</feature>
<gene>
    <name evidence="7" type="primary">20214843</name>
</gene>
<reference evidence="8" key="2">
    <citation type="journal article" date="2013" name="Nature">
        <title>Insights into bilaterian evolution from three spiralian genomes.</title>
        <authorList>
            <person name="Simakov O."/>
            <person name="Marletaz F."/>
            <person name="Cho S.J."/>
            <person name="Edsinger-Gonzales E."/>
            <person name="Havlak P."/>
            <person name="Hellsten U."/>
            <person name="Kuo D.H."/>
            <person name="Larsson T."/>
            <person name="Lv J."/>
            <person name="Arendt D."/>
            <person name="Savage R."/>
            <person name="Osoegawa K."/>
            <person name="de Jong P."/>
            <person name="Grimwood J."/>
            <person name="Chapman J.A."/>
            <person name="Shapiro H."/>
            <person name="Aerts A."/>
            <person name="Otillar R.P."/>
            <person name="Terry A.Y."/>
            <person name="Boore J.L."/>
            <person name="Grigoriev I.V."/>
            <person name="Lindberg D.R."/>
            <person name="Seaver E.C."/>
            <person name="Weisblat D.A."/>
            <person name="Putnam N.H."/>
            <person name="Rokhsar D.S."/>
        </authorList>
    </citation>
    <scope>NUCLEOTIDE SEQUENCE</scope>
</reference>
<dbReference type="eggNOG" id="KOG2037">
    <property type="taxonomic scope" value="Eukaryota"/>
</dbReference>
<evidence type="ECO:0000256" key="5">
    <source>
        <dbReference type="SAM" id="Phobius"/>
    </source>
</evidence>
<dbReference type="GO" id="GO:0005789">
    <property type="term" value="C:endoplasmic reticulum membrane"/>
    <property type="evidence" value="ECO:0007669"/>
    <property type="project" value="UniProtKB-SubCell"/>
</dbReference>
<organism evidence="7 8">
    <name type="scientific">Helobdella robusta</name>
    <name type="common">Californian leech</name>
    <dbReference type="NCBI Taxonomy" id="6412"/>
    <lineage>
        <taxon>Eukaryota</taxon>
        <taxon>Metazoa</taxon>
        <taxon>Spiralia</taxon>
        <taxon>Lophotrochozoa</taxon>
        <taxon>Annelida</taxon>
        <taxon>Clitellata</taxon>
        <taxon>Hirudinea</taxon>
        <taxon>Rhynchobdellida</taxon>
        <taxon>Glossiphoniidae</taxon>
        <taxon>Helobdella</taxon>
    </lineage>
</organism>
<dbReference type="EMBL" id="AMQM01002885">
    <property type="status" value="NOT_ANNOTATED_CDS"/>
    <property type="molecule type" value="Genomic_DNA"/>
</dbReference>
<dbReference type="Proteomes" id="UP000015101">
    <property type="component" value="Unassembled WGS sequence"/>
</dbReference>
<evidence type="ECO:0000256" key="2">
    <source>
        <dbReference type="ARBA" id="ARBA00022801"/>
    </source>
</evidence>
<keyword evidence="2" id="KW-0378">Hydrolase</keyword>
<dbReference type="Gene3D" id="3.40.50.300">
    <property type="entry name" value="P-loop containing nucleotide triphosphate hydrolases"/>
    <property type="match status" value="1"/>
</dbReference>
<sequence length="516" mass="58898">MKGQPVQVVEAKDDHLFELNEEALSEILMNPNVRDKKVVVLSVAGAFRKGKSFFLDFCLRYLNAYVSIISFNSADWLGDEDSPLDGFPWRGGAERDTTGILLWSEPFTMTIPETGEEVVVLLMDTQGAFDSLSTVKDCATVFALSQLLSSVQVFNIMLNIQEDDLQHLQLFTEYGRLAMEDSNAKPFQDLHFFVRDWQYPYEHDYGNVGGQELIDKRLKIVEGQHSELEQLRRHIRSCFHKIGCYLMPHPGLKVATNPYFDGRLSDITPEFKEHLKKFIPALLSADKLIVKEINGSKITCRELLEYFKAYLKMYQGDEIPEPKSMLIATAEANNLSAVANSKEHYIKEMEEVICGGNRPYVNPEILLSQHVRFKDSAIKMFDTCRKMGGTEFSASYRQKLDKEIAEQYEYLIKHNESKNVLAAAKTPAVLFCTIVAFYFLNGVMNIIHLTPLANLSNLIMLIAIGVLSVWVYTRYTGEMRELGESIDDLASALWENVSFTPFFLIFYHKILRYLSV</sequence>
<dbReference type="CTD" id="20214843"/>
<dbReference type="PROSITE" id="PS51715">
    <property type="entry name" value="G_GB1_RHD3"/>
    <property type="match status" value="1"/>
</dbReference>
<accession>T1G195</accession>
<dbReference type="OrthoDB" id="7788754at2759"/>
<feature type="transmembrane region" description="Helical" evidence="5">
    <location>
        <begin position="420"/>
        <end position="440"/>
    </location>
</feature>
<keyword evidence="5" id="KW-1133">Transmembrane helix</keyword>
<protein>
    <recommendedName>
        <fullName evidence="6">GB1/RHD3-type G domain-containing protein</fullName>
    </recommendedName>
</protein>
<keyword evidence="1" id="KW-0547">Nucleotide-binding</keyword>
<dbReference type="Gene3D" id="1.20.58.420">
    <property type="entry name" value="AHSP"/>
    <property type="match status" value="1"/>
</dbReference>
<evidence type="ECO:0000256" key="4">
    <source>
        <dbReference type="PROSITE-ProRule" id="PRU01052"/>
    </source>
</evidence>
<dbReference type="InterPro" id="IPR036543">
    <property type="entry name" value="Guanylate-bd_C_sf"/>
</dbReference>
<evidence type="ECO:0000313" key="7">
    <source>
        <dbReference type="EnsemblMetazoa" id="HelroP73066"/>
    </source>
</evidence>
<dbReference type="GO" id="GO:0003924">
    <property type="term" value="F:GTPase activity"/>
    <property type="evidence" value="ECO:0000318"/>
    <property type="project" value="GO_Central"/>
</dbReference>
<dbReference type="SUPFAM" id="SSF48340">
    <property type="entry name" value="Interferon-induced guanylate-binding protein 1 (GBP1), C-terminal domain"/>
    <property type="match status" value="1"/>
</dbReference>
<dbReference type="OMA" id="GFIHNIW"/>
<dbReference type="CDD" id="cd01851">
    <property type="entry name" value="GBP"/>
    <property type="match status" value="1"/>
</dbReference>
<reference evidence="8" key="1">
    <citation type="submission" date="2012-12" db="EMBL/GenBank/DDBJ databases">
        <authorList>
            <person name="Hellsten U."/>
            <person name="Grimwood J."/>
            <person name="Chapman J.A."/>
            <person name="Shapiro H."/>
            <person name="Aerts A."/>
            <person name="Otillar R.P."/>
            <person name="Terry A.Y."/>
            <person name="Boore J.L."/>
            <person name="Simakov O."/>
            <person name="Marletaz F."/>
            <person name="Cho S.-J."/>
            <person name="Edsinger-Gonzales E."/>
            <person name="Havlak P."/>
            <person name="Kuo D.-H."/>
            <person name="Larsson T."/>
            <person name="Lv J."/>
            <person name="Arendt D."/>
            <person name="Savage R."/>
            <person name="Osoegawa K."/>
            <person name="de Jong P."/>
            <person name="Lindberg D.R."/>
            <person name="Seaver E.C."/>
            <person name="Weisblat D.A."/>
            <person name="Putnam N.H."/>
            <person name="Grigoriev I.V."/>
            <person name="Rokhsar D.S."/>
        </authorList>
    </citation>
    <scope>NUCLEOTIDE SEQUENCE</scope>
</reference>
<feature type="transmembrane region" description="Helical" evidence="5">
    <location>
        <begin position="492"/>
        <end position="511"/>
    </location>
</feature>